<dbReference type="RefSeq" id="WP_252838992.1">
    <property type="nucleotide sequence ID" value="NZ_JAJJVQ010000011.1"/>
</dbReference>
<organism evidence="2 3">
    <name type="scientific">Citrobacter meridianamericanus</name>
    <dbReference type="NCBI Taxonomy" id="2894201"/>
    <lineage>
        <taxon>Bacteria</taxon>
        <taxon>Pseudomonadati</taxon>
        <taxon>Pseudomonadota</taxon>
        <taxon>Gammaproteobacteria</taxon>
        <taxon>Enterobacterales</taxon>
        <taxon>Enterobacteriaceae</taxon>
        <taxon>Citrobacter</taxon>
    </lineage>
</organism>
<evidence type="ECO:0000313" key="2">
    <source>
        <dbReference type="EMBL" id="MCO5784259.1"/>
    </source>
</evidence>
<evidence type="ECO:0000256" key="1">
    <source>
        <dbReference type="SAM" id="SignalP"/>
    </source>
</evidence>
<keyword evidence="1" id="KW-0732">Signal</keyword>
<keyword evidence="3" id="KW-1185">Reference proteome</keyword>
<proteinExistence type="predicted"/>
<feature type="signal peptide" evidence="1">
    <location>
        <begin position="1"/>
        <end position="38"/>
    </location>
</feature>
<feature type="chain" id="PRO_5047056162" evidence="1">
    <location>
        <begin position="39"/>
        <end position="186"/>
    </location>
</feature>
<protein>
    <submittedName>
        <fullName evidence="2">Uncharacterized protein</fullName>
    </submittedName>
</protein>
<dbReference type="EMBL" id="JAJJVQ010000011">
    <property type="protein sequence ID" value="MCO5784259.1"/>
    <property type="molecule type" value="Genomic_DNA"/>
</dbReference>
<sequence length="186" mass="19535">MTMPVIKESSAMKKRHITHGLCVLSVILSAALASPARAATVDVSVEGTVTKPTCSVTTLHKTVTFGAVAPGEKKELSPITVGVNCAGADVTTSVWASLKNGGYSGFPYIAYLWVDGVIPTETAEKTNFQLIKVDDGYPIEFRGTANQVFCEGTKTRSCSLKPSISANAKAKTGAGKVVVVFNLNHS</sequence>
<gene>
    <name evidence="2" type="ORF">LOD26_23525</name>
</gene>
<evidence type="ECO:0000313" key="3">
    <source>
        <dbReference type="Proteomes" id="UP001139290"/>
    </source>
</evidence>
<dbReference type="Proteomes" id="UP001139290">
    <property type="component" value="Unassembled WGS sequence"/>
</dbReference>
<comment type="caution">
    <text evidence="2">The sequence shown here is derived from an EMBL/GenBank/DDBJ whole genome shotgun (WGS) entry which is preliminary data.</text>
</comment>
<accession>A0ABT1BGA1</accession>
<reference evidence="2" key="1">
    <citation type="submission" date="2021-11" db="EMBL/GenBank/DDBJ databases">
        <title>Citrobacter meridianamericanus sp. nov. isolated from soil.</title>
        <authorList>
            <person name="Furlan J.P.R."/>
            <person name="Stehling E.G."/>
        </authorList>
    </citation>
    <scope>NUCLEOTIDE SEQUENCE</scope>
    <source>
        <strain evidence="2">BR102</strain>
    </source>
</reference>
<name>A0ABT1BGA1_9ENTR</name>